<protein>
    <submittedName>
        <fullName evidence="2">Uncharacterized protein</fullName>
    </submittedName>
</protein>
<comment type="caution">
    <text evidence="2">The sequence shown here is derived from an EMBL/GenBank/DDBJ whole genome shotgun (WGS) entry which is preliminary data.</text>
</comment>
<dbReference type="Proteomes" id="UP001175228">
    <property type="component" value="Unassembled WGS sequence"/>
</dbReference>
<evidence type="ECO:0000313" key="3">
    <source>
        <dbReference type="Proteomes" id="UP001175228"/>
    </source>
</evidence>
<keyword evidence="3" id="KW-1185">Reference proteome</keyword>
<gene>
    <name evidence="2" type="ORF">EDD18DRAFT_1110325</name>
</gene>
<feature type="region of interest" description="Disordered" evidence="1">
    <location>
        <begin position="244"/>
        <end position="297"/>
    </location>
</feature>
<sequence>MPGPDDKVQNPSKRIELHNLHEMNVATGSLVSSTYSLGNRTSSISMTRGWMKGWFDSSKRMQASHAYYQTKSGEQGMTRRSRNQISASNRILRRALSPDKVSMTIDVTVVPDVRGLLLLRFRSINAPFVGKSSKEPDDGLIDAAYYHCGSRLTKVDQIPPVGMTKRPVKIISVAMLLPTDSTRSPVLTMIRESTKVGNKGCRSASWSCRQLVWAQSRKNIVMRNPGARQREEKSNYHETSMCLRPATKGKSGEDAESCQKARHTSSTMHHAVRHQQEAGSAVGRRHSRQPRAKHDLRFQRIHLSRTTRTGQRRGICSQTLSQTGHLCESFSRKREDKAQRMETSFDD</sequence>
<reference evidence="2" key="1">
    <citation type="submission" date="2023-06" db="EMBL/GenBank/DDBJ databases">
        <authorList>
            <consortium name="Lawrence Berkeley National Laboratory"/>
            <person name="Ahrendt S."/>
            <person name="Sahu N."/>
            <person name="Indic B."/>
            <person name="Wong-Bajracharya J."/>
            <person name="Merenyi Z."/>
            <person name="Ke H.-M."/>
            <person name="Monk M."/>
            <person name="Kocsube S."/>
            <person name="Drula E."/>
            <person name="Lipzen A."/>
            <person name="Balint B."/>
            <person name="Henrissat B."/>
            <person name="Andreopoulos B."/>
            <person name="Martin F.M."/>
            <person name="Harder C.B."/>
            <person name="Rigling D."/>
            <person name="Ford K.L."/>
            <person name="Foster G.D."/>
            <person name="Pangilinan J."/>
            <person name="Papanicolaou A."/>
            <person name="Barry K."/>
            <person name="LaButti K."/>
            <person name="Viragh M."/>
            <person name="Koriabine M."/>
            <person name="Yan M."/>
            <person name="Riley R."/>
            <person name="Champramary S."/>
            <person name="Plett K.L."/>
            <person name="Tsai I.J."/>
            <person name="Slot J."/>
            <person name="Sipos G."/>
            <person name="Plett J."/>
            <person name="Nagy L.G."/>
            <person name="Grigoriev I.V."/>
        </authorList>
    </citation>
    <scope>NUCLEOTIDE SEQUENCE</scope>
    <source>
        <strain evidence="2">HWK02</strain>
    </source>
</reference>
<accession>A0AA39ULU8</accession>
<organism evidence="2 3">
    <name type="scientific">Armillaria luteobubalina</name>
    <dbReference type="NCBI Taxonomy" id="153913"/>
    <lineage>
        <taxon>Eukaryota</taxon>
        <taxon>Fungi</taxon>
        <taxon>Dikarya</taxon>
        <taxon>Basidiomycota</taxon>
        <taxon>Agaricomycotina</taxon>
        <taxon>Agaricomycetes</taxon>
        <taxon>Agaricomycetidae</taxon>
        <taxon>Agaricales</taxon>
        <taxon>Marasmiineae</taxon>
        <taxon>Physalacriaceae</taxon>
        <taxon>Armillaria</taxon>
    </lineage>
</organism>
<dbReference type="EMBL" id="JAUEPU010000039">
    <property type="protein sequence ID" value="KAK0488354.1"/>
    <property type="molecule type" value="Genomic_DNA"/>
</dbReference>
<dbReference type="AlphaFoldDB" id="A0AA39ULU8"/>
<feature type="compositionally biased region" description="Basic and acidic residues" evidence="1">
    <location>
        <begin position="250"/>
        <end position="259"/>
    </location>
</feature>
<evidence type="ECO:0000256" key="1">
    <source>
        <dbReference type="SAM" id="MobiDB-lite"/>
    </source>
</evidence>
<name>A0AA39ULU8_9AGAR</name>
<proteinExistence type="predicted"/>
<evidence type="ECO:0000313" key="2">
    <source>
        <dbReference type="EMBL" id="KAK0488354.1"/>
    </source>
</evidence>